<dbReference type="RefSeq" id="WP_062420925.1">
    <property type="nucleotide sequence ID" value="NZ_BBYA01000008.1"/>
</dbReference>
<dbReference type="PANTHER" id="PTHR32179:SF3">
    <property type="entry name" value="NICOTINATE-NUCLEOTIDE PYROPHOSPHORYLASE [CARBOXYLATING]"/>
    <property type="match status" value="1"/>
</dbReference>
<evidence type="ECO:0000256" key="1">
    <source>
        <dbReference type="ARBA" id="ARBA00003237"/>
    </source>
</evidence>
<keyword evidence="17" id="KW-1185">Reference proteome</keyword>
<comment type="pathway">
    <text evidence="2">Cofactor biosynthesis; NAD(+) biosynthesis; nicotinate D-ribonucleotide from quinolinate: step 1/1.</text>
</comment>
<feature type="binding site" evidence="13">
    <location>
        <begin position="242"/>
        <end position="244"/>
    </location>
    <ligand>
        <name>substrate</name>
    </ligand>
</feature>
<evidence type="ECO:0000256" key="4">
    <source>
        <dbReference type="ARBA" id="ARBA00011218"/>
    </source>
</evidence>
<keyword evidence="8 12" id="KW-0808">Transferase</keyword>
<dbReference type="FunFam" id="3.20.20.70:FF:000030">
    <property type="entry name" value="Nicotinate-nucleotide pyrophosphorylase, carboxylating"/>
    <property type="match status" value="1"/>
</dbReference>
<evidence type="ECO:0000313" key="16">
    <source>
        <dbReference type="EMBL" id="KPL72942.1"/>
    </source>
</evidence>
<dbReference type="SUPFAM" id="SSF54675">
    <property type="entry name" value="Nicotinate/Quinolinate PRTase N-terminal domain-like"/>
    <property type="match status" value="1"/>
</dbReference>
<dbReference type="GO" id="GO:0005737">
    <property type="term" value="C:cytoplasm"/>
    <property type="evidence" value="ECO:0007669"/>
    <property type="project" value="TreeGrafter"/>
</dbReference>
<dbReference type="OrthoDB" id="9782546at2"/>
<evidence type="ECO:0000256" key="11">
    <source>
        <dbReference type="ARBA" id="ARBA00069173"/>
    </source>
</evidence>
<evidence type="ECO:0000259" key="15">
    <source>
        <dbReference type="Pfam" id="PF02749"/>
    </source>
</evidence>
<comment type="function">
    <text evidence="1">Involved in the catabolism of quinolinic acid (QA).</text>
</comment>
<dbReference type="GO" id="GO:0034213">
    <property type="term" value="P:quinolinate catabolic process"/>
    <property type="evidence" value="ECO:0007669"/>
    <property type="project" value="TreeGrafter"/>
</dbReference>
<organism evidence="16 17">
    <name type="scientific">Leptolinea tardivitalis</name>
    <dbReference type="NCBI Taxonomy" id="229920"/>
    <lineage>
        <taxon>Bacteria</taxon>
        <taxon>Bacillati</taxon>
        <taxon>Chloroflexota</taxon>
        <taxon>Anaerolineae</taxon>
        <taxon>Anaerolineales</taxon>
        <taxon>Anaerolineaceae</taxon>
        <taxon>Leptolinea</taxon>
    </lineage>
</organism>
<evidence type="ECO:0000256" key="6">
    <source>
        <dbReference type="ARBA" id="ARBA00022642"/>
    </source>
</evidence>
<evidence type="ECO:0000313" key="17">
    <source>
        <dbReference type="Proteomes" id="UP000050430"/>
    </source>
</evidence>
<dbReference type="InterPro" id="IPR002638">
    <property type="entry name" value="Quinolinate_PRibosylTrfase_C"/>
</dbReference>
<dbReference type="InterPro" id="IPR022412">
    <property type="entry name" value="Quinolinate_PRibosylTrfase_N"/>
</dbReference>
<dbReference type="AlphaFoldDB" id="A0A0P6XDG7"/>
<evidence type="ECO:0000256" key="10">
    <source>
        <dbReference type="ARBA" id="ARBA00047445"/>
    </source>
</evidence>
<dbReference type="EC" id="2.4.2.19" evidence="5"/>
<dbReference type="NCBIfam" id="TIGR00078">
    <property type="entry name" value="nadC"/>
    <property type="match status" value="1"/>
</dbReference>
<evidence type="ECO:0000256" key="12">
    <source>
        <dbReference type="PIRNR" id="PIRNR006250"/>
    </source>
</evidence>
<dbReference type="PANTHER" id="PTHR32179">
    <property type="entry name" value="NICOTINATE-NUCLEOTIDE PYROPHOSPHORYLASE [CARBOXYLATING]"/>
    <property type="match status" value="1"/>
</dbReference>
<dbReference type="Proteomes" id="UP000050430">
    <property type="component" value="Unassembled WGS sequence"/>
</dbReference>
<feature type="binding site" evidence="13">
    <location>
        <position position="169"/>
    </location>
    <ligand>
        <name>substrate</name>
    </ligand>
</feature>
<evidence type="ECO:0000256" key="3">
    <source>
        <dbReference type="ARBA" id="ARBA00009400"/>
    </source>
</evidence>
<comment type="caution">
    <text evidence="16">The sequence shown here is derived from an EMBL/GenBank/DDBJ whole genome shotgun (WGS) entry which is preliminary data.</text>
</comment>
<evidence type="ECO:0000256" key="8">
    <source>
        <dbReference type="ARBA" id="ARBA00022679"/>
    </source>
</evidence>
<dbReference type="InterPro" id="IPR013785">
    <property type="entry name" value="Aldolase_TIM"/>
</dbReference>
<dbReference type="InterPro" id="IPR004393">
    <property type="entry name" value="NadC"/>
</dbReference>
<dbReference type="Pfam" id="PF02749">
    <property type="entry name" value="QRPTase_N"/>
    <property type="match status" value="1"/>
</dbReference>
<evidence type="ECO:0000256" key="7">
    <source>
        <dbReference type="ARBA" id="ARBA00022676"/>
    </source>
</evidence>
<evidence type="ECO:0000256" key="5">
    <source>
        <dbReference type="ARBA" id="ARBA00011944"/>
    </source>
</evidence>
<evidence type="ECO:0000259" key="14">
    <source>
        <dbReference type="Pfam" id="PF01729"/>
    </source>
</evidence>
<dbReference type="FunFam" id="3.90.1170.20:FF:000001">
    <property type="entry name" value="Nicotinate-nucleotide diphosphorylase (Carboxylating)"/>
    <property type="match status" value="1"/>
</dbReference>
<evidence type="ECO:0000256" key="2">
    <source>
        <dbReference type="ARBA" id="ARBA00004893"/>
    </source>
</evidence>
<dbReference type="STRING" id="229920.ADM99_07865"/>
<feature type="binding site" evidence="13">
    <location>
        <position position="198"/>
    </location>
    <ligand>
        <name>substrate</name>
    </ligand>
</feature>
<feature type="binding site" evidence="13">
    <location>
        <begin position="135"/>
        <end position="137"/>
    </location>
    <ligand>
        <name>substrate</name>
    </ligand>
</feature>
<dbReference type="Gene3D" id="3.20.20.70">
    <property type="entry name" value="Aldolase class I"/>
    <property type="match status" value="1"/>
</dbReference>
<feature type="binding site" evidence="13">
    <location>
        <begin position="263"/>
        <end position="265"/>
    </location>
    <ligand>
        <name>substrate</name>
    </ligand>
</feature>
<feature type="binding site" evidence="13">
    <location>
        <position position="159"/>
    </location>
    <ligand>
        <name>substrate</name>
    </ligand>
</feature>
<feature type="binding site" evidence="13">
    <location>
        <position position="219"/>
    </location>
    <ligand>
        <name>substrate</name>
    </ligand>
</feature>
<reference evidence="16 17" key="1">
    <citation type="submission" date="2015-07" db="EMBL/GenBank/DDBJ databases">
        <title>Genome sequence of Leptolinea tardivitalis DSM 16556.</title>
        <authorList>
            <person name="Hemp J."/>
            <person name="Ward L.M."/>
            <person name="Pace L.A."/>
            <person name="Fischer W.W."/>
        </authorList>
    </citation>
    <scope>NUCLEOTIDE SEQUENCE [LARGE SCALE GENOMIC DNA]</scope>
    <source>
        <strain evidence="16 17">YMTK-2</strain>
    </source>
</reference>
<dbReference type="PATRIC" id="fig|229920.5.peg.1543"/>
<proteinExistence type="inferred from homology"/>
<dbReference type="GO" id="GO:0004514">
    <property type="term" value="F:nicotinate-nucleotide diphosphorylase (carboxylating) activity"/>
    <property type="evidence" value="ECO:0007669"/>
    <property type="project" value="UniProtKB-EC"/>
</dbReference>
<dbReference type="UniPathway" id="UPA00253">
    <property type="reaction ID" value="UER00331"/>
</dbReference>
<protein>
    <recommendedName>
        <fullName evidence="11">Probable nicotinate-nucleotide pyrophosphorylase [carboxylating]</fullName>
        <ecNumber evidence="5">2.4.2.19</ecNumber>
    </recommendedName>
    <alternativeName>
        <fullName evidence="9">Quinolinate phosphoribosyltransferase [decarboxylating]</fullName>
    </alternativeName>
</protein>
<evidence type="ECO:0000256" key="9">
    <source>
        <dbReference type="ARBA" id="ARBA00033102"/>
    </source>
</evidence>
<gene>
    <name evidence="16" type="ORF">ADM99_07865</name>
</gene>
<keyword evidence="7 12" id="KW-0328">Glycosyltransferase</keyword>
<dbReference type="InterPro" id="IPR027277">
    <property type="entry name" value="NadC/ModD"/>
</dbReference>
<dbReference type="InterPro" id="IPR037128">
    <property type="entry name" value="Quinolinate_PRibosylTase_N_sf"/>
</dbReference>
<comment type="subunit">
    <text evidence="4">Hexamer formed by 3 homodimers.</text>
</comment>
<comment type="catalytic activity">
    <reaction evidence="10">
        <text>nicotinate beta-D-ribonucleotide + CO2 + diphosphate = quinolinate + 5-phospho-alpha-D-ribose 1-diphosphate + 2 H(+)</text>
        <dbReference type="Rhea" id="RHEA:12733"/>
        <dbReference type="ChEBI" id="CHEBI:15378"/>
        <dbReference type="ChEBI" id="CHEBI:16526"/>
        <dbReference type="ChEBI" id="CHEBI:29959"/>
        <dbReference type="ChEBI" id="CHEBI:33019"/>
        <dbReference type="ChEBI" id="CHEBI:57502"/>
        <dbReference type="ChEBI" id="CHEBI:58017"/>
        <dbReference type="EC" id="2.4.2.19"/>
    </reaction>
</comment>
<dbReference type="Gene3D" id="3.90.1170.20">
    <property type="entry name" value="Quinolinate phosphoribosyl transferase, N-terminal domain"/>
    <property type="match status" value="1"/>
</dbReference>
<keyword evidence="6" id="KW-0662">Pyridine nucleotide biosynthesis</keyword>
<dbReference type="InterPro" id="IPR036068">
    <property type="entry name" value="Nicotinate_pribotase-like_C"/>
</dbReference>
<dbReference type="GO" id="GO:0009435">
    <property type="term" value="P:NAD+ biosynthetic process"/>
    <property type="evidence" value="ECO:0007669"/>
    <property type="project" value="UniProtKB-UniPathway"/>
</dbReference>
<feature type="binding site" evidence="13">
    <location>
        <position position="102"/>
    </location>
    <ligand>
        <name>substrate</name>
    </ligand>
</feature>
<dbReference type="SUPFAM" id="SSF51690">
    <property type="entry name" value="Nicotinate/Quinolinate PRTase C-terminal domain-like"/>
    <property type="match status" value="1"/>
</dbReference>
<name>A0A0P6XDG7_9CHLR</name>
<accession>A0A0P6XDG7</accession>
<feature type="domain" description="Quinolinate phosphoribosyl transferase C-terminal" evidence="14">
    <location>
        <begin position="114"/>
        <end position="277"/>
    </location>
</feature>
<feature type="domain" description="Quinolinate phosphoribosyl transferase N-terminal" evidence="15">
    <location>
        <begin position="27"/>
        <end position="112"/>
    </location>
</feature>
<comment type="similarity">
    <text evidence="3 12">Belongs to the NadC/ModD family.</text>
</comment>
<sequence length="282" mass="30278">MTSSSAITPEILDCIRRALVEDIGPGDVTTNAIVPEDAVMKGRIVAKQDGIVAGLDVAQAVYDMVDHRVSFTAHVEEGEHVSNKTLLASVTGPARALLTGERTALNFLGRMSGIATMTGQYMQAVAGTKAVVLDTRKTVPGLRDLDKLAVKRGGGRNHRHALYDMVLIKDNHIDFAGSITKAVELARASAKGLEIEVETRTLADVSEALNLGVDWIMLDNMSNDMMREAVKMVNGRARLEASGNITLNTIRSVAETGVDFISVGALTHSVIVFDVSFKYEGK</sequence>
<evidence type="ECO:0000256" key="13">
    <source>
        <dbReference type="PIRSR" id="PIRSR006250-1"/>
    </source>
</evidence>
<dbReference type="Pfam" id="PF01729">
    <property type="entry name" value="QRPTase_C"/>
    <property type="match status" value="1"/>
</dbReference>
<dbReference type="PIRSF" id="PIRSF006250">
    <property type="entry name" value="NadC_ModD"/>
    <property type="match status" value="1"/>
</dbReference>
<dbReference type="EMBL" id="LGCK01000007">
    <property type="protein sequence ID" value="KPL72942.1"/>
    <property type="molecule type" value="Genomic_DNA"/>
</dbReference>
<dbReference type="CDD" id="cd01572">
    <property type="entry name" value="QPRTase"/>
    <property type="match status" value="1"/>
</dbReference>